<dbReference type="SUPFAM" id="SSF49401">
    <property type="entry name" value="Bacterial adhesins"/>
    <property type="match status" value="1"/>
</dbReference>
<reference evidence="6" key="3">
    <citation type="submission" date="2019-03" db="EMBL/GenBank/DDBJ databases">
        <authorList>
            <person name="Ashton P.M."/>
            <person name="Dallman T."/>
            <person name="Nair S."/>
            <person name="De Pinna E."/>
            <person name="Peters T."/>
            <person name="Grant K."/>
        </authorList>
    </citation>
    <scope>NUCLEOTIDE SEQUENCE [LARGE SCALE GENOMIC DNA]</scope>
    <source>
        <strain evidence="6">314986</strain>
    </source>
</reference>
<dbReference type="InterPro" id="IPR050263">
    <property type="entry name" value="Bact_Fimbrial_Adh_Pro"/>
</dbReference>
<evidence type="ECO:0000256" key="4">
    <source>
        <dbReference type="ARBA" id="ARBA00023263"/>
    </source>
</evidence>
<evidence type="ECO:0000256" key="3">
    <source>
        <dbReference type="ARBA" id="ARBA00022729"/>
    </source>
</evidence>
<comment type="subcellular location">
    <subcellularLocation>
        <location evidence="1">Fimbrium</location>
    </subcellularLocation>
</comment>
<feature type="signal peptide" evidence="5">
    <location>
        <begin position="1"/>
        <end position="24"/>
    </location>
</feature>
<dbReference type="PANTHER" id="PTHR33420">
    <property type="entry name" value="FIMBRIAL SUBUNIT ELFA-RELATED"/>
    <property type="match status" value="1"/>
</dbReference>
<name>A0A5Y2YCI3_SALET</name>
<evidence type="ECO:0000313" key="6">
    <source>
        <dbReference type="EMBL" id="ECG4536796.1"/>
    </source>
</evidence>
<evidence type="ECO:0000313" key="9">
    <source>
        <dbReference type="EMBL" id="HAE7520140.1"/>
    </source>
</evidence>
<evidence type="ECO:0000256" key="5">
    <source>
        <dbReference type="SAM" id="SignalP"/>
    </source>
</evidence>
<keyword evidence="4" id="KW-0281">Fimbrium</keyword>
<protein>
    <submittedName>
        <fullName evidence="6">Type 1 fimbrial protein</fullName>
    </submittedName>
</protein>
<dbReference type="AlphaFoldDB" id="A0A5Y2YCI3"/>
<reference evidence="7" key="1">
    <citation type="journal article" date="2018" name="Genome Biol.">
        <title>SKESA: strategic k-mer extension for scrupulous assemblies.</title>
        <authorList>
            <person name="Souvorov A."/>
            <person name="Agarwala R."/>
            <person name="Lipman D.J."/>
        </authorList>
    </citation>
    <scope>NUCLEOTIDE SEQUENCE</scope>
    <source>
        <strain evidence="9">09-0793</strain>
        <strain evidence="8">12-2229</strain>
        <strain evidence="7">13-7331</strain>
    </source>
</reference>
<comment type="similarity">
    <text evidence="2">Belongs to the fimbrial protein family.</text>
</comment>
<dbReference type="Gene3D" id="2.60.40.1090">
    <property type="entry name" value="Fimbrial-type adhesion domain"/>
    <property type="match status" value="1"/>
</dbReference>
<comment type="caution">
    <text evidence="6">The sequence shown here is derived from an EMBL/GenBank/DDBJ whole genome shotgun (WGS) entry which is preliminary data.</text>
</comment>
<dbReference type="GO" id="GO:0043709">
    <property type="term" value="P:cell adhesion involved in single-species biofilm formation"/>
    <property type="evidence" value="ECO:0007669"/>
    <property type="project" value="TreeGrafter"/>
</dbReference>
<dbReference type="InterPro" id="IPR008966">
    <property type="entry name" value="Adhesion_dom_sf"/>
</dbReference>
<evidence type="ECO:0000313" key="8">
    <source>
        <dbReference type="EMBL" id="HAE6051985.1"/>
    </source>
</evidence>
<dbReference type="EMBL" id="DAAMJS010000002">
    <property type="protein sequence ID" value="HAC6946877.1"/>
    <property type="molecule type" value="Genomic_DNA"/>
</dbReference>
<dbReference type="EMBL" id="DAASXX010000066">
    <property type="protein sequence ID" value="HAE7520140.1"/>
    <property type="molecule type" value="Genomic_DNA"/>
</dbReference>
<feature type="chain" id="PRO_5036154751" evidence="5">
    <location>
        <begin position="25"/>
        <end position="183"/>
    </location>
</feature>
<evidence type="ECO:0000256" key="2">
    <source>
        <dbReference type="ARBA" id="ARBA00006671"/>
    </source>
</evidence>
<evidence type="ECO:0000256" key="1">
    <source>
        <dbReference type="ARBA" id="ARBA00004561"/>
    </source>
</evidence>
<gene>
    <name evidence="6" type="ORF">E0S65_08840</name>
    <name evidence="7" type="ORF">G0D41_06735</name>
    <name evidence="8" type="ORF">G4I76_003818</name>
    <name evidence="9" type="ORF">G4P10_004679</name>
</gene>
<dbReference type="PANTHER" id="PTHR33420:SF3">
    <property type="entry name" value="FIMBRIAL SUBUNIT ELFA"/>
    <property type="match status" value="1"/>
</dbReference>
<dbReference type="InterPro" id="IPR036937">
    <property type="entry name" value="Adhesion_dom_fimbrial_sf"/>
</dbReference>
<keyword evidence="3 5" id="KW-0732">Signal</keyword>
<sequence>MFKNAKRNTALLAGLMLTAGLAQSANTQTGTLTITGQIADTTCEISVSDASAGTYDFGKISHAMFDGANTDGIDVVPAKDMKFTVKNCPAATKTLHVAFQYNADTTDANLLGNTGTGKGVSFMLKDANNTILTSGAEITKDVTGTADWATGVQIDGQVHAVRHGDNWAAGDIASQATYTLTAE</sequence>
<evidence type="ECO:0000313" key="7">
    <source>
        <dbReference type="EMBL" id="HAC6946877.1"/>
    </source>
</evidence>
<organism evidence="6">
    <name type="scientific">Salmonella enterica subsp. enterica serovar Javiana</name>
    <dbReference type="NCBI Taxonomy" id="363569"/>
    <lineage>
        <taxon>Bacteria</taxon>
        <taxon>Pseudomonadati</taxon>
        <taxon>Pseudomonadota</taxon>
        <taxon>Gammaproteobacteria</taxon>
        <taxon>Enterobacterales</taxon>
        <taxon>Enterobacteriaceae</taxon>
        <taxon>Salmonella</taxon>
    </lineage>
</organism>
<dbReference type="EMBL" id="DAASLT010000009">
    <property type="protein sequence ID" value="HAE6051985.1"/>
    <property type="molecule type" value="Genomic_DNA"/>
</dbReference>
<dbReference type="Proteomes" id="UP000839596">
    <property type="component" value="Unassembled WGS sequence"/>
</dbReference>
<reference evidence="7" key="2">
    <citation type="submission" date="2018-07" db="EMBL/GenBank/DDBJ databases">
        <authorList>
            <consortium name="NCBI Pathogen Detection Project"/>
        </authorList>
    </citation>
    <scope>NUCLEOTIDE SEQUENCE</scope>
    <source>
        <strain evidence="9">09-0793</strain>
        <strain evidence="8">12-2229</strain>
        <strain evidence="7">13-7331</strain>
    </source>
</reference>
<dbReference type="EMBL" id="AAIOLQ010000005">
    <property type="protein sequence ID" value="ECG4536796.1"/>
    <property type="molecule type" value="Genomic_DNA"/>
</dbReference>
<dbReference type="GO" id="GO:0009289">
    <property type="term" value="C:pilus"/>
    <property type="evidence" value="ECO:0007669"/>
    <property type="project" value="UniProtKB-SubCell"/>
</dbReference>
<accession>A0A5Y2YCI3</accession>
<proteinExistence type="inferred from homology"/>